<dbReference type="InterPro" id="IPR005184">
    <property type="entry name" value="DUF306_Meta_HslJ"/>
</dbReference>
<dbReference type="PANTHER" id="PTHR35535">
    <property type="entry name" value="HEAT SHOCK PROTEIN HSLJ"/>
    <property type="match status" value="1"/>
</dbReference>
<keyword evidence="1" id="KW-0732">Signal</keyword>
<feature type="signal peptide" evidence="1">
    <location>
        <begin position="1"/>
        <end position="21"/>
    </location>
</feature>
<comment type="caution">
    <text evidence="3">The sequence shown here is derived from an EMBL/GenBank/DDBJ whole genome shotgun (WGS) entry which is preliminary data.</text>
</comment>
<reference evidence="3 4" key="1">
    <citation type="journal article" date="2013" name="Genome Announc.">
        <title>Draft Genome Sequence of Winogradskyella psychrotolerans RS-3T, Isolated from the Marine Transect of Kongsfjorden, Ny-Alesund, Svalbard, Arctic Ocean.</title>
        <authorList>
            <person name="Kumar Pinnaka A."/>
            <person name="Ara S."/>
            <person name="Singh A."/>
            <person name="Shivaji S."/>
        </authorList>
    </citation>
    <scope>NUCLEOTIDE SEQUENCE [LARGE SCALE GENOMIC DNA]</scope>
    <source>
        <strain evidence="3 4">RS-3</strain>
    </source>
</reference>
<dbReference type="InterPro" id="IPR038670">
    <property type="entry name" value="HslJ-like_sf"/>
</dbReference>
<dbReference type="eggNOG" id="COG3187">
    <property type="taxonomic scope" value="Bacteria"/>
</dbReference>
<protein>
    <recommendedName>
        <fullName evidence="2">DUF306 domain-containing protein</fullName>
    </recommendedName>
</protein>
<accession>S7X0C5</accession>
<dbReference type="PANTHER" id="PTHR35535:SF1">
    <property type="entry name" value="HEAT SHOCK PROTEIN HSLJ"/>
    <property type="match status" value="1"/>
</dbReference>
<dbReference type="InterPro" id="IPR053147">
    <property type="entry name" value="Hsp_HslJ-like"/>
</dbReference>
<evidence type="ECO:0000256" key="1">
    <source>
        <dbReference type="SAM" id="SignalP"/>
    </source>
</evidence>
<dbReference type="STRING" id="641526.ADIWIN_2649"/>
<keyword evidence="4" id="KW-1185">Reference proteome</keyword>
<dbReference type="AlphaFoldDB" id="S7X0C5"/>
<dbReference type="Gene3D" id="2.40.128.270">
    <property type="match status" value="1"/>
</dbReference>
<evidence type="ECO:0000313" key="3">
    <source>
        <dbReference type="EMBL" id="EPR72479.1"/>
    </source>
</evidence>
<feature type="domain" description="DUF306" evidence="2">
    <location>
        <begin position="35"/>
        <end position="128"/>
    </location>
</feature>
<dbReference type="Proteomes" id="UP000014962">
    <property type="component" value="Unassembled WGS sequence"/>
</dbReference>
<evidence type="ECO:0000259" key="2">
    <source>
        <dbReference type="Pfam" id="PF03724"/>
    </source>
</evidence>
<dbReference type="EMBL" id="ATMR01000124">
    <property type="protein sequence ID" value="EPR72479.1"/>
    <property type="molecule type" value="Genomic_DNA"/>
</dbReference>
<name>S7X0C5_9FLAO</name>
<dbReference type="PROSITE" id="PS51257">
    <property type="entry name" value="PROKAR_LIPOPROTEIN"/>
    <property type="match status" value="1"/>
</dbReference>
<sequence length="275" mass="30294">MMKFILSLVALLITVSSCKSNTDVVENSKTMQEHLSGTYYITQLEGNDITLNKLEITFDETSNKVNGTAGCNSFFGNYSTENNTITFGDIGATKKLCSKNIMAIEAYFLKSLSLVDSFSVDANGGISLLANDKILITATRTAQTTKKSDEINDNYITAVKYQTSTRGFFNFILISKNKIAISEDRSLQNIKNYNIDATQWNELKSLIDATDLEGLLKLTPPSQNHQHDGAAHATLALQIGDIEYMTPTFDHGNPPKAIEALVNKVLSIKENTVKQ</sequence>
<organism evidence="3 4">
    <name type="scientific">Winogradskyella psychrotolerans RS-3</name>
    <dbReference type="NCBI Taxonomy" id="641526"/>
    <lineage>
        <taxon>Bacteria</taxon>
        <taxon>Pseudomonadati</taxon>
        <taxon>Bacteroidota</taxon>
        <taxon>Flavobacteriia</taxon>
        <taxon>Flavobacteriales</taxon>
        <taxon>Flavobacteriaceae</taxon>
        <taxon>Winogradskyella</taxon>
    </lineage>
</organism>
<dbReference type="Pfam" id="PF03724">
    <property type="entry name" value="META"/>
    <property type="match status" value="1"/>
</dbReference>
<gene>
    <name evidence="3" type="ORF">ADIWIN_2649</name>
</gene>
<evidence type="ECO:0000313" key="4">
    <source>
        <dbReference type="Proteomes" id="UP000014962"/>
    </source>
</evidence>
<proteinExistence type="predicted"/>
<feature type="chain" id="PRO_5004547126" description="DUF306 domain-containing protein" evidence="1">
    <location>
        <begin position="22"/>
        <end position="275"/>
    </location>
</feature>